<gene>
    <name evidence="1" type="ORF">CLV84_3928</name>
</gene>
<dbReference type="RefSeq" id="WP_146088878.1">
    <property type="nucleotide sequence ID" value="NZ_PTJC01000007.1"/>
</dbReference>
<organism evidence="1 2">
    <name type="scientific">Neolewinella xylanilytica</name>
    <dbReference type="NCBI Taxonomy" id="1514080"/>
    <lineage>
        <taxon>Bacteria</taxon>
        <taxon>Pseudomonadati</taxon>
        <taxon>Bacteroidota</taxon>
        <taxon>Saprospiria</taxon>
        <taxon>Saprospirales</taxon>
        <taxon>Lewinellaceae</taxon>
        <taxon>Neolewinella</taxon>
    </lineage>
</organism>
<evidence type="ECO:0000313" key="1">
    <source>
        <dbReference type="EMBL" id="PPK84764.1"/>
    </source>
</evidence>
<evidence type="ECO:0008006" key="3">
    <source>
        <dbReference type="Google" id="ProtNLM"/>
    </source>
</evidence>
<reference evidence="1 2" key="1">
    <citation type="submission" date="2018-02" db="EMBL/GenBank/DDBJ databases">
        <title>Genomic Encyclopedia of Archaeal and Bacterial Type Strains, Phase II (KMG-II): from individual species to whole genera.</title>
        <authorList>
            <person name="Goeker M."/>
        </authorList>
    </citation>
    <scope>NUCLEOTIDE SEQUENCE [LARGE SCALE GENOMIC DNA]</scope>
    <source>
        <strain evidence="1 2">DSM 29526</strain>
    </source>
</reference>
<dbReference type="AlphaFoldDB" id="A0A2S6I1C3"/>
<accession>A0A2S6I1C3</accession>
<name>A0A2S6I1C3_9BACT</name>
<comment type="caution">
    <text evidence="1">The sequence shown here is derived from an EMBL/GenBank/DDBJ whole genome shotgun (WGS) entry which is preliminary data.</text>
</comment>
<protein>
    <recommendedName>
        <fullName evidence="3">ParB/Sulfiredoxin domain-containing protein</fullName>
    </recommendedName>
</protein>
<dbReference type="OrthoDB" id="9769293at2"/>
<sequence length="396" mass="45849">MEFPGKGGRKPLLDLSSSIISLDRNNPRLIPYLPKAEDASQSDLVRVLYEHFDSENVGLSLVQNGYFDEEPIVVIPDKKPKDFDPNAYDNVDDLAEKYKELIEAGEITFTVVEGNRRLSAIKLISNKALRDELKLDKIFPKTNDEYILYDITNIPSIIYPKREDVYTYLGIRHIAGNLKWEAFAQASYTADMIDFYVKQDKSVSEAIKEVQQIIAHRSDKLVKQYVAFKLYEQANEDLDFDTKPIINKFSLLTVAYNSGAIRDYVGLPKYKDVNFGQDLVPDDKLEEFRNILTWIYGDKSRNKNRVLSDSRKITSELSYVVKHEEAVEYLMQYEDLDGAYERTSGEKEFLLKKIRNATRAIKSSLQYAYKYRNEEQLLDEVELLKEAIEVLEKNIH</sequence>
<dbReference type="EMBL" id="PTJC01000007">
    <property type="protein sequence ID" value="PPK84764.1"/>
    <property type="molecule type" value="Genomic_DNA"/>
</dbReference>
<evidence type="ECO:0000313" key="2">
    <source>
        <dbReference type="Proteomes" id="UP000237662"/>
    </source>
</evidence>
<proteinExistence type="predicted"/>
<keyword evidence="2" id="KW-1185">Reference proteome</keyword>
<dbReference type="Proteomes" id="UP000237662">
    <property type="component" value="Unassembled WGS sequence"/>
</dbReference>